<protein>
    <submittedName>
        <fullName evidence="2">Uncharacterized protein</fullName>
    </submittedName>
</protein>
<comment type="caution">
    <text evidence="2">The sequence shown here is derived from an EMBL/GenBank/DDBJ whole genome shotgun (WGS) entry which is preliminary data.</text>
</comment>
<organism evidence="2 3">
    <name type="scientific">Apiospora kogelbergensis</name>
    <dbReference type="NCBI Taxonomy" id="1337665"/>
    <lineage>
        <taxon>Eukaryota</taxon>
        <taxon>Fungi</taxon>
        <taxon>Dikarya</taxon>
        <taxon>Ascomycota</taxon>
        <taxon>Pezizomycotina</taxon>
        <taxon>Sordariomycetes</taxon>
        <taxon>Xylariomycetidae</taxon>
        <taxon>Amphisphaeriales</taxon>
        <taxon>Apiosporaceae</taxon>
        <taxon>Apiospora</taxon>
    </lineage>
</organism>
<reference evidence="2 3" key="1">
    <citation type="submission" date="2023-01" db="EMBL/GenBank/DDBJ databases">
        <title>Analysis of 21 Apiospora genomes using comparative genomics revels a genus with tremendous synthesis potential of carbohydrate active enzymes and secondary metabolites.</title>
        <authorList>
            <person name="Sorensen T."/>
        </authorList>
    </citation>
    <scope>NUCLEOTIDE SEQUENCE [LARGE SCALE GENOMIC DNA]</scope>
    <source>
        <strain evidence="2 3">CBS 117206</strain>
    </source>
</reference>
<dbReference type="Proteomes" id="UP001392437">
    <property type="component" value="Unassembled WGS sequence"/>
</dbReference>
<dbReference type="AlphaFoldDB" id="A0AAW0R9L3"/>
<name>A0AAW0R9L3_9PEZI</name>
<sequence>MQSSRTLAAFLFAVLTSGNSEFLKFGSDELGSPMVHVTIDAPQVFADTPANLTGFSIDTGYTNYNETFFHKMAADLSPDSTLEKKVGAVVSALYGKEYTDSEPNMYEDYDRLFQMAHPATAQDLISRSNPFITWSKGSCEGHDNGSGNGGDVCFSNRATGCT</sequence>
<feature type="signal peptide" evidence="1">
    <location>
        <begin position="1"/>
        <end position="20"/>
    </location>
</feature>
<gene>
    <name evidence="2" type="ORF">PG999_002823</name>
</gene>
<proteinExistence type="predicted"/>
<dbReference type="EMBL" id="JAQQWP010000002">
    <property type="protein sequence ID" value="KAK8130443.1"/>
    <property type="molecule type" value="Genomic_DNA"/>
</dbReference>
<keyword evidence="3" id="KW-1185">Reference proteome</keyword>
<evidence type="ECO:0000313" key="2">
    <source>
        <dbReference type="EMBL" id="KAK8130443.1"/>
    </source>
</evidence>
<feature type="chain" id="PRO_5043911982" evidence="1">
    <location>
        <begin position="21"/>
        <end position="162"/>
    </location>
</feature>
<keyword evidence="1" id="KW-0732">Signal</keyword>
<evidence type="ECO:0000256" key="1">
    <source>
        <dbReference type="SAM" id="SignalP"/>
    </source>
</evidence>
<accession>A0AAW0R9L3</accession>
<evidence type="ECO:0000313" key="3">
    <source>
        <dbReference type="Proteomes" id="UP001392437"/>
    </source>
</evidence>